<dbReference type="OrthoDB" id="9801424at2"/>
<dbReference type="GO" id="GO:0046872">
    <property type="term" value="F:metal ion binding"/>
    <property type="evidence" value="ECO:0007669"/>
    <property type="project" value="UniProtKB-KW"/>
</dbReference>
<dbReference type="Gene3D" id="3.20.20.70">
    <property type="entry name" value="Aldolase class I"/>
    <property type="match status" value="1"/>
</dbReference>
<evidence type="ECO:0000313" key="7">
    <source>
        <dbReference type="EMBL" id="TKZ21527.1"/>
    </source>
</evidence>
<keyword evidence="4" id="KW-0408">Iron</keyword>
<evidence type="ECO:0000313" key="8">
    <source>
        <dbReference type="Proteomes" id="UP000306575"/>
    </source>
</evidence>
<keyword evidence="2" id="KW-0949">S-adenosyl-L-methionine</keyword>
<keyword evidence="3" id="KW-0479">Metal-binding</keyword>
<dbReference type="PROSITE" id="PS51918">
    <property type="entry name" value="RADICAL_SAM"/>
    <property type="match status" value="1"/>
</dbReference>
<dbReference type="Pfam" id="PF04055">
    <property type="entry name" value="Radical_SAM"/>
    <property type="match status" value="1"/>
</dbReference>
<name>A0A4U7N797_9RHOB</name>
<evidence type="ECO:0000256" key="4">
    <source>
        <dbReference type="ARBA" id="ARBA00023004"/>
    </source>
</evidence>
<dbReference type="GO" id="GO:0005829">
    <property type="term" value="C:cytosol"/>
    <property type="evidence" value="ECO:0007669"/>
    <property type="project" value="TreeGrafter"/>
</dbReference>
<comment type="caution">
    <text evidence="7">The sequence shown here is derived from an EMBL/GenBank/DDBJ whole genome shotgun (WGS) entry which is preliminary data.</text>
</comment>
<dbReference type="SFLD" id="SFLDG01082">
    <property type="entry name" value="B12-binding_domain_containing"/>
    <property type="match status" value="1"/>
</dbReference>
<comment type="cofactor">
    <cofactor evidence="1">
        <name>[4Fe-4S] cluster</name>
        <dbReference type="ChEBI" id="CHEBI:49883"/>
    </cofactor>
</comment>
<evidence type="ECO:0000256" key="1">
    <source>
        <dbReference type="ARBA" id="ARBA00001966"/>
    </source>
</evidence>
<dbReference type="GO" id="GO:0003824">
    <property type="term" value="F:catalytic activity"/>
    <property type="evidence" value="ECO:0007669"/>
    <property type="project" value="InterPro"/>
</dbReference>
<evidence type="ECO:0000256" key="3">
    <source>
        <dbReference type="ARBA" id="ARBA00022723"/>
    </source>
</evidence>
<dbReference type="SMART" id="SM00729">
    <property type="entry name" value="Elp3"/>
    <property type="match status" value="1"/>
</dbReference>
<feature type="domain" description="Radical SAM core" evidence="6">
    <location>
        <begin position="276"/>
        <end position="531"/>
    </location>
</feature>
<gene>
    <name evidence="7" type="ORF">FAP39_05335</name>
</gene>
<sequence>MQHDTPEIGLVRLPGRLPTTVDDIGFWYDDDMATRFSVAAWDVAGAWWSGLFSQNTLVAIRSVNGRLDHTRRSLRLKAQGVDAGAMMRAADQALQNLKNPAFFDSAETYLEQIAHIEAGFQILNTLQDNVIFGINGARVAGLNYGSSVALGAFASGQTLLQKLVENAVEQMPPPNEFLFLKIKDEGELLSALMLTEVVRRRWPNCQMCLGDHGHENYSLHSVLKEQGRAHPLFDMFDDVVVERGAIPVVLKLRFPVCGAVPSKTLGDIYAHDFEIFAPKRILTMRLSEGRCYWAKCTYCTQNAKFGNGRAPSKSDLVQALDRLSGFAQAGVSHFQFSDEALSPALLREFSQKLVTLGIDIHWACRSKLEPVFGKVLFDQLALAGCYEVLFGLETTVPRIQIAMDKYDRRLDEPAVAEILNAADQAGIGIHLNLIAGFPSETLAELNQTVDFLIQVGQGKSGFTFLLNEFVLFRDTPMFENPHDFGMELVPVGGDIFPNAPFVVPHPMPDAVTPDDVLREMQRAFERLHWGRLGEFAGGDLAVHLYFTSGHGSVFKSGFNPFDCGDSRAVA</sequence>
<dbReference type="InterPro" id="IPR058240">
    <property type="entry name" value="rSAM_sf"/>
</dbReference>
<evidence type="ECO:0000256" key="5">
    <source>
        <dbReference type="ARBA" id="ARBA00023014"/>
    </source>
</evidence>
<evidence type="ECO:0000259" key="6">
    <source>
        <dbReference type="PROSITE" id="PS51918"/>
    </source>
</evidence>
<keyword evidence="5" id="KW-0411">Iron-sulfur</keyword>
<dbReference type="EMBL" id="SULI01000004">
    <property type="protein sequence ID" value="TKZ21527.1"/>
    <property type="molecule type" value="Genomic_DNA"/>
</dbReference>
<dbReference type="PANTHER" id="PTHR43409">
    <property type="entry name" value="ANAEROBIC MAGNESIUM-PROTOPORPHYRIN IX MONOMETHYL ESTER CYCLASE-RELATED"/>
    <property type="match status" value="1"/>
</dbReference>
<dbReference type="SFLD" id="SFLDS00029">
    <property type="entry name" value="Radical_SAM"/>
    <property type="match status" value="1"/>
</dbReference>
<reference evidence="7 8" key="1">
    <citation type="submission" date="2019-04" db="EMBL/GenBank/DDBJ databases">
        <title>Genome sequence of Pelagicola litoralis CL-ES2.</title>
        <authorList>
            <person name="Cao J."/>
        </authorList>
    </citation>
    <scope>NUCLEOTIDE SEQUENCE [LARGE SCALE GENOMIC DNA]</scope>
    <source>
        <strain evidence="7 8">CL-ES2</strain>
    </source>
</reference>
<accession>A0A4U7N797</accession>
<dbReference type="InterPro" id="IPR051198">
    <property type="entry name" value="BchE-like"/>
</dbReference>
<keyword evidence="8" id="KW-1185">Reference proteome</keyword>
<dbReference type="InterPro" id="IPR013785">
    <property type="entry name" value="Aldolase_TIM"/>
</dbReference>
<dbReference type="SUPFAM" id="SSF102114">
    <property type="entry name" value="Radical SAM enzymes"/>
    <property type="match status" value="1"/>
</dbReference>
<evidence type="ECO:0000256" key="2">
    <source>
        <dbReference type="ARBA" id="ARBA00022691"/>
    </source>
</evidence>
<protein>
    <submittedName>
        <fullName evidence="7">Radical SAM protein</fullName>
    </submittedName>
</protein>
<dbReference type="GO" id="GO:0051536">
    <property type="term" value="F:iron-sulfur cluster binding"/>
    <property type="evidence" value="ECO:0007669"/>
    <property type="project" value="UniProtKB-KW"/>
</dbReference>
<dbReference type="RefSeq" id="WP_138015356.1">
    <property type="nucleotide sequence ID" value="NZ_SULI01000004.1"/>
</dbReference>
<organism evidence="7 8">
    <name type="scientific">Shimia litoralis</name>
    <dbReference type="NCBI Taxonomy" id="420403"/>
    <lineage>
        <taxon>Bacteria</taxon>
        <taxon>Pseudomonadati</taxon>
        <taxon>Pseudomonadota</taxon>
        <taxon>Alphaproteobacteria</taxon>
        <taxon>Rhodobacterales</taxon>
        <taxon>Roseobacteraceae</taxon>
    </lineage>
</organism>
<dbReference type="AlphaFoldDB" id="A0A4U7N797"/>
<dbReference type="PANTHER" id="PTHR43409:SF16">
    <property type="entry name" value="SLR0320 PROTEIN"/>
    <property type="match status" value="1"/>
</dbReference>
<proteinExistence type="predicted"/>
<dbReference type="InterPro" id="IPR007197">
    <property type="entry name" value="rSAM"/>
</dbReference>
<dbReference type="Proteomes" id="UP000306575">
    <property type="component" value="Unassembled WGS sequence"/>
</dbReference>
<dbReference type="InterPro" id="IPR006638">
    <property type="entry name" value="Elp3/MiaA/NifB-like_rSAM"/>
</dbReference>